<gene>
    <name evidence="7" type="ORF">EZV62_019031</name>
</gene>
<evidence type="ECO:0000256" key="2">
    <source>
        <dbReference type="ARBA" id="ARBA00023015"/>
    </source>
</evidence>
<evidence type="ECO:0000256" key="5">
    <source>
        <dbReference type="ARBA" id="ARBA00023242"/>
    </source>
</evidence>
<keyword evidence="5" id="KW-0539">Nucleus</keyword>
<evidence type="ECO:0000256" key="1">
    <source>
        <dbReference type="ARBA" id="ARBA00004123"/>
    </source>
</evidence>
<proteinExistence type="predicted"/>
<dbReference type="CDD" id="cd10017">
    <property type="entry name" value="B3_DNA"/>
    <property type="match status" value="1"/>
</dbReference>
<accession>A0A5C7HB57</accession>
<dbReference type="PROSITE" id="PS50863">
    <property type="entry name" value="B3"/>
    <property type="match status" value="1"/>
</dbReference>
<protein>
    <recommendedName>
        <fullName evidence="6">TF-B3 domain-containing protein</fullName>
    </recommendedName>
</protein>
<dbReference type="SUPFAM" id="SSF101936">
    <property type="entry name" value="DNA-binding pseudobarrel domain"/>
    <property type="match status" value="1"/>
</dbReference>
<dbReference type="AlphaFoldDB" id="A0A5C7HB57"/>
<reference evidence="8" key="1">
    <citation type="journal article" date="2019" name="Gigascience">
        <title>De novo genome assembly of the endangered Acer yangbiense, a plant species with extremely small populations endemic to Yunnan Province, China.</title>
        <authorList>
            <person name="Yang J."/>
            <person name="Wariss H.M."/>
            <person name="Tao L."/>
            <person name="Zhang R."/>
            <person name="Yun Q."/>
            <person name="Hollingsworth P."/>
            <person name="Dao Z."/>
            <person name="Luo G."/>
            <person name="Guo H."/>
            <person name="Ma Y."/>
            <person name="Sun W."/>
        </authorList>
    </citation>
    <scope>NUCLEOTIDE SEQUENCE [LARGE SCALE GENOMIC DNA]</scope>
    <source>
        <strain evidence="8">cv. Malutang</strain>
    </source>
</reference>
<dbReference type="Gene3D" id="2.40.330.10">
    <property type="entry name" value="DNA-binding pseudobarrel domain"/>
    <property type="match status" value="1"/>
</dbReference>
<dbReference type="Proteomes" id="UP000323000">
    <property type="component" value="Chromosome 9"/>
</dbReference>
<dbReference type="EMBL" id="VAHF01000009">
    <property type="protein sequence ID" value="TXG53775.1"/>
    <property type="molecule type" value="Genomic_DNA"/>
</dbReference>
<dbReference type="SMART" id="SM01019">
    <property type="entry name" value="B3"/>
    <property type="match status" value="1"/>
</dbReference>
<keyword evidence="4" id="KW-0804">Transcription</keyword>
<dbReference type="InterPro" id="IPR044800">
    <property type="entry name" value="LEC2-like"/>
</dbReference>
<dbReference type="Pfam" id="PF02362">
    <property type="entry name" value="B3"/>
    <property type="match status" value="1"/>
</dbReference>
<dbReference type="GO" id="GO:0003700">
    <property type="term" value="F:DNA-binding transcription factor activity"/>
    <property type="evidence" value="ECO:0007669"/>
    <property type="project" value="InterPro"/>
</dbReference>
<keyword evidence="8" id="KW-1185">Reference proteome</keyword>
<dbReference type="GO" id="GO:0003677">
    <property type="term" value="F:DNA binding"/>
    <property type="evidence" value="ECO:0007669"/>
    <property type="project" value="UniProtKB-KW"/>
</dbReference>
<keyword evidence="3" id="KW-0238">DNA-binding</keyword>
<organism evidence="7 8">
    <name type="scientific">Acer yangbiense</name>
    <dbReference type="NCBI Taxonomy" id="1000413"/>
    <lineage>
        <taxon>Eukaryota</taxon>
        <taxon>Viridiplantae</taxon>
        <taxon>Streptophyta</taxon>
        <taxon>Embryophyta</taxon>
        <taxon>Tracheophyta</taxon>
        <taxon>Spermatophyta</taxon>
        <taxon>Magnoliopsida</taxon>
        <taxon>eudicotyledons</taxon>
        <taxon>Gunneridae</taxon>
        <taxon>Pentapetalae</taxon>
        <taxon>rosids</taxon>
        <taxon>malvids</taxon>
        <taxon>Sapindales</taxon>
        <taxon>Sapindaceae</taxon>
        <taxon>Hippocastanoideae</taxon>
        <taxon>Acereae</taxon>
        <taxon>Acer</taxon>
    </lineage>
</organism>
<comment type="subcellular location">
    <subcellularLocation>
        <location evidence="1">Nucleus</location>
    </subcellularLocation>
</comment>
<evidence type="ECO:0000259" key="6">
    <source>
        <dbReference type="PROSITE" id="PS50863"/>
    </source>
</evidence>
<sequence length="113" mass="13025">MAIFTKTLSSSDIERRLTIPGDCAAEFPPFHRDQHNEFNVKDDESGHQWIFRCARQSATNYGIVINSGWLQFARSKNLEVGDKIHFQKGLDHSTRAHHYRIGVTKKNRPNNSE</sequence>
<comment type="caution">
    <text evidence="7">The sequence shown here is derived from an EMBL/GenBank/DDBJ whole genome shotgun (WGS) entry which is preliminary data.</text>
</comment>
<dbReference type="InterPro" id="IPR003340">
    <property type="entry name" value="B3_DNA-bd"/>
</dbReference>
<evidence type="ECO:0000256" key="3">
    <source>
        <dbReference type="ARBA" id="ARBA00023125"/>
    </source>
</evidence>
<feature type="domain" description="TF-B3" evidence="6">
    <location>
        <begin position="2"/>
        <end position="107"/>
    </location>
</feature>
<dbReference type="GO" id="GO:0005634">
    <property type="term" value="C:nucleus"/>
    <property type="evidence" value="ECO:0007669"/>
    <property type="project" value="UniProtKB-SubCell"/>
</dbReference>
<evidence type="ECO:0000256" key="4">
    <source>
        <dbReference type="ARBA" id="ARBA00023163"/>
    </source>
</evidence>
<evidence type="ECO:0000313" key="8">
    <source>
        <dbReference type="Proteomes" id="UP000323000"/>
    </source>
</evidence>
<evidence type="ECO:0000313" key="7">
    <source>
        <dbReference type="EMBL" id="TXG53775.1"/>
    </source>
</evidence>
<dbReference type="OrthoDB" id="810421at2759"/>
<name>A0A5C7HB57_9ROSI</name>
<keyword evidence="2" id="KW-0805">Transcription regulation</keyword>
<dbReference type="PANTHER" id="PTHR31140">
    <property type="entry name" value="B3 DOMAIN-CONTAINING TRANSCRIPTION FACTOR ABI3"/>
    <property type="match status" value="1"/>
</dbReference>
<dbReference type="InterPro" id="IPR015300">
    <property type="entry name" value="DNA-bd_pseudobarrel_sf"/>
</dbReference>
<dbReference type="PANTHER" id="PTHR31140:SF145">
    <property type="entry name" value="TF-B3 DOMAIN-CONTAINING PROTEIN"/>
    <property type="match status" value="1"/>
</dbReference>